<name>A0A345C2F1_9BACI</name>
<keyword evidence="1" id="KW-0547">Nucleotide-binding</keyword>
<dbReference type="InterPro" id="IPR003439">
    <property type="entry name" value="ABC_transporter-like_ATP-bd"/>
</dbReference>
<dbReference type="CDD" id="cd03230">
    <property type="entry name" value="ABC_DR_subfamily_A"/>
    <property type="match status" value="1"/>
</dbReference>
<dbReference type="InterPro" id="IPR027417">
    <property type="entry name" value="P-loop_NTPase"/>
</dbReference>
<dbReference type="EMBL" id="CP031092">
    <property type="protein sequence ID" value="AXF57382.1"/>
    <property type="molecule type" value="Genomic_DNA"/>
</dbReference>
<dbReference type="GO" id="GO:0016887">
    <property type="term" value="F:ATP hydrolysis activity"/>
    <property type="evidence" value="ECO:0007669"/>
    <property type="project" value="InterPro"/>
</dbReference>
<evidence type="ECO:0000259" key="3">
    <source>
        <dbReference type="PROSITE" id="PS50893"/>
    </source>
</evidence>
<keyword evidence="5" id="KW-1185">Reference proteome</keyword>
<dbReference type="InterPro" id="IPR003593">
    <property type="entry name" value="AAA+_ATPase"/>
</dbReference>
<dbReference type="PANTHER" id="PTHR43158">
    <property type="entry name" value="SKFA PEPTIDE EXPORT ATP-BINDING PROTEIN SKFE"/>
    <property type="match status" value="1"/>
</dbReference>
<accession>A0A345C2F1</accession>
<reference evidence="4 5" key="1">
    <citation type="journal article" date="2018" name="J. Microbiol.">
        <title>Salicibibacter kimchii gen. nov., sp. nov., a moderately halophilic and alkalitolerant bacterium in the family Bacillaceae, isolated from kimchi.</title>
        <authorList>
            <person name="Jang J.Y."/>
            <person name="Oh Y.J."/>
            <person name="Lim S.K."/>
            <person name="Park H.K."/>
            <person name="Lee C."/>
            <person name="Kim J.Y."/>
            <person name="Lee M.A."/>
            <person name="Choi H.J."/>
        </authorList>
    </citation>
    <scope>NUCLEOTIDE SEQUENCE [LARGE SCALE GENOMIC DNA]</scope>
    <source>
        <strain evidence="4 5">NKC1-1</strain>
    </source>
</reference>
<evidence type="ECO:0000256" key="2">
    <source>
        <dbReference type="ARBA" id="ARBA00022840"/>
    </source>
</evidence>
<dbReference type="KEGG" id="rue:DT065_16205"/>
<dbReference type="Gene3D" id="3.40.50.300">
    <property type="entry name" value="P-loop containing nucleotide triphosphate hydrolases"/>
    <property type="match status" value="1"/>
</dbReference>
<organism evidence="4 5">
    <name type="scientific">Salicibibacter kimchii</name>
    <dbReference type="NCBI Taxonomy" id="2099786"/>
    <lineage>
        <taxon>Bacteria</taxon>
        <taxon>Bacillati</taxon>
        <taxon>Bacillota</taxon>
        <taxon>Bacilli</taxon>
        <taxon>Bacillales</taxon>
        <taxon>Bacillaceae</taxon>
        <taxon>Salicibibacter</taxon>
    </lineage>
</organism>
<dbReference type="GO" id="GO:0005524">
    <property type="term" value="F:ATP binding"/>
    <property type="evidence" value="ECO:0007669"/>
    <property type="project" value="UniProtKB-KW"/>
</dbReference>
<dbReference type="AlphaFoldDB" id="A0A345C2F1"/>
<dbReference type="PROSITE" id="PS50893">
    <property type="entry name" value="ABC_TRANSPORTER_2"/>
    <property type="match status" value="1"/>
</dbReference>
<evidence type="ECO:0000256" key="1">
    <source>
        <dbReference type="ARBA" id="ARBA00022741"/>
    </source>
</evidence>
<dbReference type="SMART" id="SM00382">
    <property type="entry name" value="AAA"/>
    <property type="match status" value="1"/>
</dbReference>
<dbReference type="OrthoDB" id="9804819at2"/>
<feature type="domain" description="ABC transporter" evidence="3">
    <location>
        <begin position="2"/>
        <end position="227"/>
    </location>
</feature>
<gene>
    <name evidence="4" type="ORF">DT065_16205</name>
</gene>
<evidence type="ECO:0000313" key="4">
    <source>
        <dbReference type="EMBL" id="AXF57382.1"/>
    </source>
</evidence>
<protein>
    <submittedName>
        <fullName evidence="4">ABC transporter ATP-binding protein</fullName>
    </submittedName>
</protein>
<keyword evidence="2 4" id="KW-0067">ATP-binding</keyword>
<sequence>MIDIQDLSFSYGNVTALENVSLKETEPIITGLWGRNGSGKTTLMKLISGLEQPNQGKISINGITPYNNSEAMNHVTFMQEDHPFSDLWDVEDVLRFGAYFNENWDQAFAEYLLEVFELPRKKKIRQFSKGMKTMIKITLGLASKAPVTIMDEPSNGLDAHMRKQFYDVLLDTYEEHPRFILLSTHHIEEIEPLCEKIAVIDQQTIIRYEDTEDLKRHGVLITGPFEAVKSVIGNSRVIDERRIGKQLHVMIDDSLHMDLGVKENEAAGLTIEKAPLQDYLVNLTKKGTKKHEHA</sequence>
<dbReference type="PANTHER" id="PTHR43158:SF5">
    <property type="entry name" value="ABC TRANSPORTER, ATP-BINDING PROTEIN"/>
    <property type="match status" value="1"/>
</dbReference>
<dbReference type="RefSeq" id="WP_114375156.1">
    <property type="nucleotide sequence ID" value="NZ_CP031092.1"/>
</dbReference>
<dbReference type="SUPFAM" id="SSF52540">
    <property type="entry name" value="P-loop containing nucleoside triphosphate hydrolases"/>
    <property type="match status" value="1"/>
</dbReference>
<evidence type="ECO:0000313" key="5">
    <source>
        <dbReference type="Proteomes" id="UP000252100"/>
    </source>
</evidence>
<dbReference type="Proteomes" id="UP000252100">
    <property type="component" value="Chromosome"/>
</dbReference>
<dbReference type="Pfam" id="PF00005">
    <property type="entry name" value="ABC_tran"/>
    <property type="match status" value="1"/>
</dbReference>
<proteinExistence type="predicted"/>